<proteinExistence type="predicted"/>
<reference evidence="3" key="2">
    <citation type="submission" date="2021-04" db="EMBL/GenBank/DDBJ databases">
        <title>Novel species in family Eggerthellaceae.</title>
        <authorList>
            <person name="Zhang G."/>
        </authorList>
    </citation>
    <scope>NUCLEOTIDE SEQUENCE</scope>
    <source>
        <strain evidence="3">Zg-886</strain>
    </source>
</reference>
<protein>
    <recommendedName>
        <fullName evidence="6">SpoOB alpha-helical domain-containing protein</fullName>
    </recommendedName>
</protein>
<sequence>MLEYDFEHVAVMLVSGVPAQVLFAYAVSRYLAVERKALYWAVQIVGMVLMVFAFWEIGSWQRIVFAYALAFSPILFGPMPFWTRLVVTFMSVIVMALTEFPFSFAWMVISGEPVANYDVVYPRLAEFTLLSIVNLVIVFLIYVGFGKLLKHLGLSRDGSVSNQTFTVVNFLWFPAVQLALALLMNRVCESVSDEPLVTGMSVAVIGLFFLTDLVILLAVAISARKQAIEARSQALEERIDASTKEFRGVAQEVEQVARLRHDVRNHVLVVEALWKRGDVDEAREMCRQLQQEFE</sequence>
<feature type="transmembrane region" description="Helical" evidence="1">
    <location>
        <begin position="196"/>
        <end position="221"/>
    </location>
</feature>
<feature type="transmembrane region" description="Helical" evidence="1">
    <location>
        <begin position="165"/>
        <end position="184"/>
    </location>
</feature>
<name>A0A9E6MQ00_9ACTN</name>
<accession>A0A9E6MQ00</accession>
<dbReference type="RefSeq" id="WP_166340052.1">
    <property type="nucleotide sequence ID" value="NZ_CP072829.1"/>
</dbReference>
<keyword evidence="4" id="KW-1185">Reference proteome</keyword>
<feature type="transmembrane region" description="Helical" evidence="1">
    <location>
        <begin position="124"/>
        <end position="145"/>
    </location>
</feature>
<keyword evidence="1" id="KW-0472">Membrane</keyword>
<evidence type="ECO:0000313" key="3">
    <source>
        <dbReference type="EMBL" id="QTU84273.1"/>
    </source>
</evidence>
<feature type="transmembrane region" description="Helical" evidence="1">
    <location>
        <begin position="37"/>
        <end position="57"/>
    </location>
</feature>
<reference evidence="2 4" key="1">
    <citation type="submission" date="2019-11" db="EMBL/GenBank/DDBJ databases">
        <title>Eggerthellaceae novel genus isolated from the rectal contents of marmort.</title>
        <authorList>
            <person name="Zhang G."/>
        </authorList>
    </citation>
    <scope>NUCLEOTIDE SEQUENCE [LARGE SCALE GENOMIC DNA]</scope>
    <source>
        <strain evidence="4">zg-886</strain>
        <strain evidence="2">Zg-886</strain>
    </source>
</reference>
<evidence type="ECO:0000256" key="1">
    <source>
        <dbReference type="SAM" id="Phobius"/>
    </source>
</evidence>
<evidence type="ECO:0000313" key="2">
    <source>
        <dbReference type="EMBL" id="NHM14696.1"/>
    </source>
</evidence>
<keyword evidence="1" id="KW-1133">Transmembrane helix</keyword>
<dbReference type="Proteomes" id="UP000636394">
    <property type="component" value="Unassembled WGS sequence"/>
</dbReference>
<feature type="transmembrane region" description="Helical" evidence="1">
    <location>
        <begin position="89"/>
        <end position="109"/>
    </location>
</feature>
<evidence type="ECO:0008006" key="6">
    <source>
        <dbReference type="Google" id="ProtNLM"/>
    </source>
</evidence>
<dbReference type="EMBL" id="WPCR01000009">
    <property type="protein sequence ID" value="NHM14696.1"/>
    <property type="molecule type" value="Genomic_DNA"/>
</dbReference>
<organism evidence="3 5">
    <name type="scientific">Xiamenia xianingshaonis</name>
    <dbReference type="NCBI Taxonomy" id="2682776"/>
    <lineage>
        <taxon>Bacteria</taxon>
        <taxon>Bacillati</taxon>
        <taxon>Actinomycetota</taxon>
        <taxon>Coriobacteriia</taxon>
        <taxon>Eggerthellales</taxon>
        <taxon>Eggerthellaceae</taxon>
        <taxon>Xiamenia</taxon>
    </lineage>
</organism>
<dbReference type="EMBL" id="CP072829">
    <property type="protein sequence ID" value="QTU84273.1"/>
    <property type="molecule type" value="Genomic_DNA"/>
</dbReference>
<gene>
    <name evidence="2" type="ORF">GMI68_07960</name>
    <name evidence="3" type="ORF">J7S26_07995</name>
</gene>
<dbReference type="KEGG" id="ebz:J7S26_07995"/>
<feature type="transmembrane region" description="Helical" evidence="1">
    <location>
        <begin position="63"/>
        <end position="82"/>
    </location>
</feature>
<keyword evidence="1" id="KW-0812">Transmembrane</keyword>
<evidence type="ECO:0000313" key="4">
    <source>
        <dbReference type="Proteomes" id="UP000636394"/>
    </source>
</evidence>
<dbReference type="AlphaFoldDB" id="A0A9E6MQ00"/>
<evidence type="ECO:0000313" key="5">
    <source>
        <dbReference type="Proteomes" id="UP000671910"/>
    </source>
</evidence>
<dbReference type="Proteomes" id="UP000671910">
    <property type="component" value="Chromosome"/>
</dbReference>
<feature type="transmembrane region" description="Helical" evidence="1">
    <location>
        <begin position="6"/>
        <end position="25"/>
    </location>
</feature>